<organism evidence="2 3">
    <name type="scientific">Nitrosomonas nitrosa</name>
    <dbReference type="NCBI Taxonomy" id="52442"/>
    <lineage>
        <taxon>Bacteria</taxon>
        <taxon>Pseudomonadati</taxon>
        <taxon>Pseudomonadota</taxon>
        <taxon>Betaproteobacteria</taxon>
        <taxon>Nitrosomonadales</taxon>
        <taxon>Nitrosomonadaceae</taxon>
        <taxon>Nitrosomonas</taxon>
    </lineage>
</organism>
<evidence type="ECO:0000259" key="1">
    <source>
        <dbReference type="Pfam" id="PF14213"/>
    </source>
</evidence>
<keyword evidence="3" id="KW-1185">Reference proteome</keyword>
<dbReference type="AlphaFoldDB" id="A0A1I4MVH5"/>
<dbReference type="Proteomes" id="UP000199561">
    <property type="component" value="Unassembled WGS sequence"/>
</dbReference>
<proteinExistence type="predicted"/>
<dbReference type="EMBL" id="FOUF01000005">
    <property type="protein sequence ID" value="SFM07040.1"/>
    <property type="molecule type" value="Genomic_DNA"/>
</dbReference>
<reference evidence="2 3" key="1">
    <citation type="submission" date="2016-10" db="EMBL/GenBank/DDBJ databases">
        <authorList>
            <person name="de Groot N.N."/>
        </authorList>
    </citation>
    <scope>NUCLEOTIDE SEQUENCE [LARGE SCALE GENOMIC DNA]</scope>
    <source>
        <strain evidence="2 3">Nm146</strain>
    </source>
</reference>
<feature type="domain" description="DUF4325" evidence="1">
    <location>
        <begin position="23"/>
        <end position="82"/>
    </location>
</feature>
<protein>
    <recommendedName>
        <fullName evidence="1">DUF4325 domain-containing protein</fullName>
    </recommendedName>
</protein>
<evidence type="ECO:0000313" key="2">
    <source>
        <dbReference type="EMBL" id="SFM07040.1"/>
    </source>
</evidence>
<evidence type="ECO:0000313" key="3">
    <source>
        <dbReference type="Proteomes" id="UP000199561"/>
    </source>
</evidence>
<sequence>MKSGLILSVIEITGNSACITAENGQRVYQRIVAAMNKNQIIELSFNNIRYMTPAFLNAAIGQLYSVFDQEVICSRLKIKDIERSGSS</sequence>
<gene>
    <name evidence="2" type="ORF">SAMN05421880_105108</name>
</gene>
<accession>A0A1I4MVH5</accession>
<dbReference type="Pfam" id="PF14213">
    <property type="entry name" value="DUF4325"/>
    <property type="match status" value="1"/>
</dbReference>
<dbReference type="STRING" id="52442.SAMN05421880_105108"/>
<dbReference type="RefSeq" id="WP_090666781.1">
    <property type="nucleotide sequence ID" value="NZ_FOUF01000005.1"/>
</dbReference>
<dbReference type="InterPro" id="IPR025474">
    <property type="entry name" value="DUF4325"/>
</dbReference>
<name>A0A1I4MVH5_9PROT</name>